<proteinExistence type="predicted"/>
<accession>A0ABX9M6K1</accession>
<reference evidence="1 2" key="2">
    <citation type="journal article" date="2020" name="Int. J. Syst. Evol. Microbiol.">
        <title>Leptospira yasudae sp. nov. and Leptospira stimsonii sp. nov., two new species of the pathogenic group isolated from environmental sources.</title>
        <authorList>
            <person name="Casanovas-Massana A."/>
            <person name="Hamond C."/>
            <person name="Santos L.A."/>
            <person name="de Oliveira D."/>
            <person name="Hacker K.P."/>
            <person name="Balassiano I."/>
            <person name="Costa F."/>
            <person name="Medeiros M.A."/>
            <person name="Reis M.G."/>
            <person name="Ko A.I."/>
            <person name="Wunder E.A."/>
        </authorList>
    </citation>
    <scope>NUCLEOTIDE SEQUENCE [LARGE SCALE GENOMIC DNA]</scope>
    <source>
        <strain evidence="1 2">B21</strain>
    </source>
</reference>
<protein>
    <submittedName>
        <fullName evidence="1">Uncharacterized protein</fullName>
    </submittedName>
</protein>
<organism evidence="1 2">
    <name type="scientific">Leptospira yasudae</name>
    <dbReference type="NCBI Taxonomy" id="2202201"/>
    <lineage>
        <taxon>Bacteria</taxon>
        <taxon>Pseudomonadati</taxon>
        <taxon>Spirochaetota</taxon>
        <taxon>Spirochaetia</taxon>
        <taxon>Leptospirales</taxon>
        <taxon>Leptospiraceae</taxon>
        <taxon>Leptospira</taxon>
    </lineage>
</organism>
<keyword evidence="2" id="KW-1185">Reference proteome</keyword>
<sequence>MIKSKFIQFFASISALCFNHCSLLYDKGPHYFLPPIAVEYYQCDKCKSYIGGIFGKGPLFRYKSEQAKRCIHSWEEIDADLFQQKIHVDHQVDLSKNDQFQRIQKTTLNRKP</sequence>
<comment type="caution">
    <text evidence="1">The sequence shown here is derived from an EMBL/GenBank/DDBJ whole genome shotgun (WGS) entry which is preliminary data.</text>
</comment>
<reference evidence="2" key="1">
    <citation type="submission" date="2018-05" db="EMBL/GenBank/DDBJ databases">
        <title>Leptospira yasudae sp. nov. and Leptospira stimsonii sp. nov., two pathogenic species of the genus Leptospira isolated from environmental sources.</title>
        <authorList>
            <person name="Casanovas-Massana A."/>
            <person name="Hamond C."/>
            <person name="Santos L.A."/>
            <person name="Hacker K.P."/>
            <person name="Balassiano I."/>
            <person name="Medeiros M.A."/>
            <person name="Reis M.G."/>
            <person name="Ko A.I."/>
            <person name="Wunder E.A."/>
        </authorList>
    </citation>
    <scope>NUCLEOTIDE SEQUENCE [LARGE SCALE GENOMIC DNA]</scope>
    <source>
        <strain evidence="2">B21</strain>
    </source>
</reference>
<name>A0ABX9M6K1_9LEPT</name>
<dbReference type="RefSeq" id="WP_118954761.1">
    <property type="nucleotide sequence ID" value="NZ_QHCR01000002.1"/>
</dbReference>
<evidence type="ECO:0000313" key="2">
    <source>
        <dbReference type="Proteomes" id="UP000285569"/>
    </source>
</evidence>
<evidence type="ECO:0000313" key="1">
    <source>
        <dbReference type="EMBL" id="RHX81246.1"/>
    </source>
</evidence>
<dbReference type="EMBL" id="QHCR01000002">
    <property type="protein sequence ID" value="RHX81246.1"/>
    <property type="molecule type" value="Genomic_DNA"/>
</dbReference>
<gene>
    <name evidence="1" type="ORF">DLM77_03850</name>
</gene>
<dbReference type="Proteomes" id="UP000285569">
    <property type="component" value="Unassembled WGS sequence"/>
</dbReference>